<protein>
    <submittedName>
        <fullName evidence="1">Uncharacterized protein</fullName>
    </submittedName>
</protein>
<dbReference type="EMBL" id="GEEE01013240">
    <property type="protein sequence ID" value="JAP49985.1"/>
    <property type="molecule type" value="Transcribed_RNA"/>
</dbReference>
<gene>
    <name evidence="1" type="ORF">TR160840</name>
</gene>
<organism evidence="1">
    <name type="scientific">Schistocephalus solidus</name>
    <name type="common">Tapeworm</name>
    <dbReference type="NCBI Taxonomy" id="70667"/>
    <lineage>
        <taxon>Eukaryota</taxon>
        <taxon>Metazoa</taxon>
        <taxon>Spiralia</taxon>
        <taxon>Lophotrochozoa</taxon>
        <taxon>Platyhelminthes</taxon>
        <taxon>Cestoda</taxon>
        <taxon>Eucestoda</taxon>
        <taxon>Diphyllobothriidea</taxon>
        <taxon>Diphyllobothriidae</taxon>
        <taxon>Schistocephalus</taxon>
    </lineage>
</organism>
<reference evidence="1" key="1">
    <citation type="submission" date="2016-01" db="EMBL/GenBank/DDBJ databases">
        <title>Reference transcriptome for the parasite Schistocephalus solidus: insights into the molecular evolution of parasitism.</title>
        <authorList>
            <person name="Hebert F.O."/>
            <person name="Grambauer S."/>
            <person name="Barber I."/>
            <person name="Landry C.R."/>
            <person name="Aubin-Horth N."/>
        </authorList>
    </citation>
    <scope>NUCLEOTIDE SEQUENCE</scope>
</reference>
<proteinExistence type="predicted"/>
<evidence type="ECO:0000313" key="1">
    <source>
        <dbReference type="EMBL" id="JAP49985.1"/>
    </source>
</evidence>
<feature type="non-terminal residue" evidence="1">
    <location>
        <position position="1"/>
    </location>
</feature>
<name>A0A0X3PDJ2_SCHSO</name>
<dbReference type="AlphaFoldDB" id="A0A0X3PDJ2"/>
<accession>A0A0X3PDJ2</accession>
<sequence length="120" mass="13011">RRGGQLKPGSTRFDKIWRRCLDLQYSVSVAGEENELSYPGLLPRIVTHGEVQYVTSLNLARLDMSAAVTSKYTMGTINKITFSATTTFATNWTIIAALVASLTANAIATLCPHCCTPANS</sequence>